<evidence type="ECO:0000256" key="10">
    <source>
        <dbReference type="ARBA" id="ARBA00023004"/>
    </source>
</evidence>
<dbReference type="EMBL" id="CAXLJM020000072">
    <property type="protein sequence ID" value="CAL8127140.1"/>
    <property type="molecule type" value="Genomic_DNA"/>
</dbReference>
<keyword evidence="5" id="KW-0349">Heme</keyword>
<keyword evidence="10" id="KW-0408">Iron</keyword>
<evidence type="ECO:0008006" key="16">
    <source>
        <dbReference type="Google" id="ProtNLM"/>
    </source>
</evidence>
<dbReference type="InterPro" id="IPR050196">
    <property type="entry name" value="Cytochrome_P450_Monoox"/>
</dbReference>
<evidence type="ECO:0000256" key="3">
    <source>
        <dbReference type="ARBA" id="ARBA00004586"/>
    </source>
</evidence>
<sequence>MSITMELSDFLIWGVVSFLIYYLMIHKSRRDRLLDVFPGPPRPPIIGHTLDFLLCPKEELFPMMQRWCEKYGSVVKTFSGSRRFLMLNDPKYIEKVLTSNVHLKKGFDYDFVRPWLGDGLLMSTGQKWFHRRKMLTPAFHFKILEDFLPIFNEESIKMVKILRNRYGNGKTFDFVPYATKCTLDIICETAMGKSINTQDGENVEYTHAIREIGQIMQDRAFRPWFRSEFLWKRSDLYRRQEELLKILHDFTNSVIGERKRERKVKSQKSVEVENITKETDNIYFGSSKKKNAFLDLLLDVQEEVGDTQLTDQDIREETDTFMFEGHDTTSVGISFTVYALGAHPEIQAKVREELDSIFGDDRDRHVTTEDLTKMKYLDIVIKESLRIYPSVPFIQRHLTSDLKIGKSKAPQMYDSLIHYSSS</sequence>
<comment type="caution">
    <text evidence="14">The sequence shown here is derived from an EMBL/GenBank/DDBJ whole genome shotgun (WGS) entry which is preliminary data.</text>
</comment>
<dbReference type="CDD" id="cd20628">
    <property type="entry name" value="CYP4"/>
    <property type="match status" value="1"/>
</dbReference>
<keyword evidence="12 13" id="KW-0472">Membrane</keyword>
<keyword evidence="9" id="KW-0560">Oxidoreductase</keyword>
<proteinExistence type="inferred from homology"/>
<keyword evidence="15" id="KW-1185">Reference proteome</keyword>
<comment type="cofactor">
    <cofactor evidence="1">
        <name>heme</name>
        <dbReference type="ChEBI" id="CHEBI:30413"/>
    </cofactor>
</comment>
<name>A0ABP1RFX2_9HEXA</name>
<accession>A0ABP1RFX2</accession>
<dbReference type="Pfam" id="PF00067">
    <property type="entry name" value="p450"/>
    <property type="match status" value="1"/>
</dbReference>
<evidence type="ECO:0000256" key="1">
    <source>
        <dbReference type="ARBA" id="ARBA00001971"/>
    </source>
</evidence>
<keyword evidence="13" id="KW-0812">Transmembrane</keyword>
<dbReference type="PANTHER" id="PTHR24291">
    <property type="entry name" value="CYTOCHROME P450 FAMILY 4"/>
    <property type="match status" value="1"/>
</dbReference>
<evidence type="ECO:0000256" key="2">
    <source>
        <dbReference type="ARBA" id="ARBA00004524"/>
    </source>
</evidence>
<dbReference type="Gene3D" id="1.10.630.10">
    <property type="entry name" value="Cytochrome P450"/>
    <property type="match status" value="1"/>
</dbReference>
<keyword evidence="8" id="KW-0492">Microsome</keyword>
<dbReference type="SUPFAM" id="SSF48264">
    <property type="entry name" value="Cytochrome P450"/>
    <property type="match status" value="1"/>
</dbReference>
<gene>
    <name evidence="14" type="ORF">ODALV1_LOCUS21709</name>
</gene>
<keyword evidence="11" id="KW-0503">Monooxygenase</keyword>
<dbReference type="PANTHER" id="PTHR24291:SF189">
    <property type="entry name" value="CYTOCHROME P450 4C3-RELATED"/>
    <property type="match status" value="1"/>
</dbReference>
<feature type="transmembrane region" description="Helical" evidence="13">
    <location>
        <begin position="6"/>
        <end position="24"/>
    </location>
</feature>
<evidence type="ECO:0000256" key="11">
    <source>
        <dbReference type="ARBA" id="ARBA00023033"/>
    </source>
</evidence>
<evidence type="ECO:0000313" key="15">
    <source>
        <dbReference type="Proteomes" id="UP001642540"/>
    </source>
</evidence>
<evidence type="ECO:0000256" key="13">
    <source>
        <dbReference type="SAM" id="Phobius"/>
    </source>
</evidence>
<evidence type="ECO:0000256" key="5">
    <source>
        <dbReference type="ARBA" id="ARBA00022617"/>
    </source>
</evidence>
<keyword evidence="13" id="KW-1133">Transmembrane helix</keyword>
<dbReference type="InterPro" id="IPR001128">
    <property type="entry name" value="Cyt_P450"/>
</dbReference>
<evidence type="ECO:0000256" key="8">
    <source>
        <dbReference type="ARBA" id="ARBA00022848"/>
    </source>
</evidence>
<protein>
    <recommendedName>
        <fullName evidence="16">Cytochrome P450</fullName>
    </recommendedName>
</protein>
<dbReference type="Proteomes" id="UP001642540">
    <property type="component" value="Unassembled WGS sequence"/>
</dbReference>
<evidence type="ECO:0000256" key="12">
    <source>
        <dbReference type="ARBA" id="ARBA00023136"/>
    </source>
</evidence>
<dbReference type="InterPro" id="IPR036396">
    <property type="entry name" value="Cyt_P450_sf"/>
</dbReference>
<comment type="subcellular location">
    <subcellularLocation>
        <location evidence="3">Endoplasmic reticulum membrane</location>
    </subcellularLocation>
    <subcellularLocation>
        <location evidence="2">Microsome membrane</location>
    </subcellularLocation>
</comment>
<keyword evidence="7" id="KW-0256">Endoplasmic reticulum</keyword>
<organism evidence="14 15">
    <name type="scientific">Orchesella dallaii</name>
    <dbReference type="NCBI Taxonomy" id="48710"/>
    <lineage>
        <taxon>Eukaryota</taxon>
        <taxon>Metazoa</taxon>
        <taxon>Ecdysozoa</taxon>
        <taxon>Arthropoda</taxon>
        <taxon>Hexapoda</taxon>
        <taxon>Collembola</taxon>
        <taxon>Entomobryomorpha</taxon>
        <taxon>Entomobryoidea</taxon>
        <taxon>Orchesellidae</taxon>
        <taxon>Orchesellinae</taxon>
        <taxon>Orchesella</taxon>
    </lineage>
</organism>
<evidence type="ECO:0000256" key="6">
    <source>
        <dbReference type="ARBA" id="ARBA00022723"/>
    </source>
</evidence>
<keyword evidence="6" id="KW-0479">Metal-binding</keyword>
<dbReference type="PRINTS" id="PR00463">
    <property type="entry name" value="EP450I"/>
</dbReference>
<evidence type="ECO:0000256" key="4">
    <source>
        <dbReference type="ARBA" id="ARBA00010617"/>
    </source>
</evidence>
<evidence type="ECO:0000256" key="7">
    <source>
        <dbReference type="ARBA" id="ARBA00022824"/>
    </source>
</evidence>
<comment type="similarity">
    <text evidence="4">Belongs to the cytochrome P450 family.</text>
</comment>
<reference evidence="14 15" key="1">
    <citation type="submission" date="2024-08" db="EMBL/GenBank/DDBJ databases">
        <authorList>
            <person name="Cucini C."/>
            <person name="Frati F."/>
        </authorList>
    </citation>
    <scope>NUCLEOTIDE SEQUENCE [LARGE SCALE GENOMIC DNA]</scope>
</reference>
<evidence type="ECO:0000256" key="9">
    <source>
        <dbReference type="ARBA" id="ARBA00023002"/>
    </source>
</evidence>
<dbReference type="InterPro" id="IPR002401">
    <property type="entry name" value="Cyt_P450_E_grp-I"/>
</dbReference>
<evidence type="ECO:0000313" key="14">
    <source>
        <dbReference type="EMBL" id="CAL8127140.1"/>
    </source>
</evidence>